<name>A0A915CWX0_9BILA</name>
<sequence>MEHSHRKIHLSTDVLLETFKFLLKNDLRKCRKVAPQWNLVIRQNKHMLCQNNPDAKDSICCDQVLEAAAKPGSLSQVSKSIRELLLNDEVVNRKKLIEEFSMIDDSGFVFDLVSEGIADFRATNEIGGALVFMAAKILYCLSSKELLNQLEVGTNICTSLSSQDITRRAFRNCWREHAPVSKQRRRSYLKYKQHAV</sequence>
<evidence type="ECO:0000313" key="2">
    <source>
        <dbReference type="WBParaSite" id="jg1303"/>
    </source>
</evidence>
<dbReference type="WBParaSite" id="jg1303">
    <property type="protein sequence ID" value="jg1303"/>
    <property type="gene ID" value="jg1303"/>
</dbReference>
<proteinExistence type="predicted"/>
<dbReference type="AlphaFoldDB" id="A0A915CWX0"/>
<protein>
    <submittedName>
        <fullName evidence="2">F-box domain-containing protein</fullName>
    </submittedName>
</protein>
<accession>A0A915CWX0</accession>
<evidence type="ECO:0000313" key="1">
    <source>
        <dbReference type="Proteomes" id="UP000887574"/>
    </source>
</evidence>
<organism evidence="1 2">
    <name type="scientific">Ditylenchus dipsaci</name>
    <dbReference type="NCBI Taxonomy" id="166011"/>
    <lineage>
        <taxon>Eukaryota</taxon>
        <taxon>Metazoa</taxon>
        <taxon>Ecdysozoa</taxon>
        <taxon>Nematoda</taxon>
        <taxon>Chromadorea</taxon>
        <taxon>Rhabditida</taxon>
        <taxon>Tylenchina</taxon>
        <taxon>Tylenchomorpha</taxon>
        <taxon>Sphaerularioidea</taxon>
        <taxon>Anguinidae</taxon>
        <taxon>Anguininae</taxon>
        <taxon>Ditylenchus</taxon>
    </lineage>
</organism>
<dbReference type="Proteomes" id="UP000887574">
    <property type="component" value="Unplaced"/>
</dbReference>
<reference evidence="2" key="1">
    <citation type="submission" date="2022-11" db="UniProtKB">
        <authorList>
            <consortium name="WormBaseParasite"/>
        </authorList>
    </citation>
    <scope>IDENTIFICATION</scope>
</reference>
<keyword evidence="1" id="KW-1185">Reference proteome</keyword>